<gene>
    <name evidence="2" type="ORF">KUDE01_004925</name>
</gene>
<feature type="non-terminal residue" evidence="2">
    <location>
        <position position="1"/>
    </location>
</feature>
<comment type="caution">
    <text evidence="2">The sequence shown here is derived from an EMBL/GenBank/DDBJ whole genome shotgun (WGS) entry which is preliminary data.</text>
</comment>
<protein>
    <submittedName>
        <fullName evidence="2">Phospholipid-transporting ATPase ABCA1</fullName>
    </submittedName>
</protein>
<sequence length="89" mass="9412">ASSPPVLFLVLAWCKKQKKAAPEIGGQVHFPAGSSQTRSSAQHGNPAPDTPPAAGVQRWSDTAMFRVIAKWLSANTALTFAPTQLGRSL</sequence>
<feature type="compositionally biased region" description="Polar residues" evidence="1">
    <location>
        <begin position="33"/>
        <end position="43"/>
    </location>
</feature>
<dbReference type="AlphaFoldDB" id="A0AAD9CIW9"/>
<dbReference type="EMBL" id="JASDAP010000006">
    <property type="protein sequence ID" value="KAK1901961.1"/>
    <property type="molecule type" value="Genomic_DNA"/>
</dbReference>
<evidence type="ECO:0000313" key="2">
    <source>
        <dbReference type="EMBL" id="KAK1901961.1"/>
    </source>
</evidence>
<reference evidence="2" key="1">
    <citation type="submission" date="2023-04" db="EMBL/GenBank/DDBJ databases">
        <title>Chromosome-level genome of Chaenocephalus aceratus.</title>
        <authorList>
            <person name="Park H."/>
        </authorList>
    </citation>
    <scope>NUCLEOTIDE SEQUENCE</scope>
    <source>
        <strain evidence="2">DE</strain>
        <tissue evidence="2">Muscle</tissue>
    </source>
</reference>
<keyword evidence="3" id="KW-1185">Reference proteome</keyword>
<dbReference type="Proteomes" id="UP001228049">
    <property type="component" value="Unassembled WGS sequence"/>
</dbReference>
<evidence type="ECO:0000256" key="1">
    <source>
        <dbReference type="SAM" id="MobiDB-lite"/>
    </source>
</evidence>
<accession>A0AAD9CIW9</accession>
<name>A0AAD9CIW9_DISEL</name>
<proteinExistence type="predicted"/>
<evidence type="ECO:0000313" key="3">
    <source>
        <dbReference type="Proteomes" id="UP001228049"/>
    </source>
</evidence>
<organism evidence="2 3">
    <name type="scientific">Dissostichus eleginoides</name>
    <name type="common">Patagonian toothfish</name>
    <name type="synonym">Dissostichus amissus</name>
    <dbReference type="NCBI Taxonomy" id="100907"/>
    <lineage>
        <taxon>Eukaryota</taxon>
        <taxon>Metazoa</taxon>
        <taxon>Chordata</taxon>
        <taxon>Craniata</taxon>
        <taxon>Vertebrata</taxon>
        <taxon>Euteleostomi</taxon>
        <taxon>Actinopterygii</taxon>
        <taxon>Neopterygii</taxon>
        <taxon>Teleostei</taxon>
        <taxon>Neoteleostei</taxon>
        <taxon>Acanthomorphata</taxon>
        <taxon>Eupercaria</taxon>
        <taxon>Perciformes</taxon>
        <taxon>Notothenioidei</taxon>
        <taxon>Nototheniidae</taxon>
        <taxon>Dissostichus</taxon>
    </lineage>
</organism>
<feature type="region of interest" description="Disordered" evidence="1">
    <location>
        <begin position="25"/>
        <end position="56"/>
    </location>
</feature>